<dbReference type="InterPro" id="IPR010649">
    <property type="entry name" value="NapE_TorE"/>
</dbReference>
<sequence>MSHSDRAPAEQVQAVSKSSEVKMFLFLAVLLAPILSVVLVGGYGFIIWMSQILLGPPSH</sequence>
<proteinExistence type="predicted"/>
<dbReference type="EMBL" id="FWFX01000001">
    <property type="protein sequence ID" value="SLN12934.1"/>
    <property type="molecule type" value="Genomic_DNA"/>
</dbReference>
<dbReference type="Pfam" id="PF06796">
    <property type="entry name" value="NapE"/>
    <property type="match status" value="1"/>
</dbReference>
<feature type="transmembrane region" description="Helical" evidence="1">
    <location>
        <begin position="24"/>
        <end position="49"/>
    </location>
</feature>
<gene>
    <name evidence="2" type="ORF">ROA7450_00154</name>
</gene>
<name>A0A1X6Y9M4_9RHOB</name>
<evidence type="ECO:0000313" key="3">
    <source>
        <dbReference type="Proteomes" id="UP000193061"/>
    </source>
</evidence>
<evidence type="ECO:0000313" key="2">
    <source>
        <dbReference type="EMBL" id="SLN12934.1"/>
    </source>
</evidence>
<reference evidence="2 3" key="1">
    <citation type="submission" date="2017-03" db="EMBL/GenBank/DDBJ databases">
        <authorList>
            <person name="Afonso C.L."/>
            <person name="Miller P.J."/>
            <person name="Scott M.A."/>
            <person name="Spackman E."/>
            <person name="Goraichik I."/>
            <person name="Dimitrov K.M."/>
            <person name="Suarez D.L."/>
            <person name="Swayne D.E."/>
        </authorList>
    </citation>
    <scope>NUCLEOTIDE SEQUENCE [LARGE SCALE GENOMIC DNA]</scope>
    <source>
        <strain evidence="2 3">CECT 7450</strain>
    </source>
</reference>
<dbReference type="RefSeq" id="WP_085804122.1">
    <property type="nucleotide sequence ID" value="NZ_FWFX01000001.1"/>
</dbReference>
<dbReference type="NCBIfam" id="TIGR02973">
    <property type="entry name" value="nitrate_rd_NapE"/>
    <property type="match status" value="1"/>
</dbReference>
<keyword evidence="3" id="KW-1185">Reference proteome</keyword>
<dbReference type="InterPro" id="IPR004448">
    <property type="entry name" value="Nitrate_reductase_NapE"/>
</dbReference>
<dbReference type="AlphaFoldDB" id="A0A1X6Y9M4"/>
<keyword evidence="1" id="KW-0472">Membrane</keyword>
<organism evidence="2 3">
    <name type="scientific">Roseovarius albus</name>
    <dbReference type="NCBI Taxonomy" id="1247867"/>
    <lineage>
        <taxon>Bacteria</taxon>
        <taxon>Pseudomonadati</taxon>
        <taxon>Pseudomonadota</taxon>
        <taxon>Alphaproteobacteria</taxon>
        <taxon>Rhodobacterales</taxon>
        <taxon>Roseobacteraceae</taxon>
        <taxon>Roseovarius</taxon>
    </lineage>
</organism>
<protein>
    <submittedName>
        <fullName evidence="2">Periplasmic nitrate reductase protein NapE</fullName>
    </submittedName>
</protein>
<accession>A0A1X6Y9M4</accession>
<dbReference type="Proteomes" id="UP000193061">
    <property type="component" value="Unassembled WGS sequence"/>
</dbReference>
<dbReference type="OrthoDB" id="7596241at2"/>
<keyword evidence="1" id="KW-1133">Transmembrane helix</keyword>
<evidence type="ECO:0000256" key="1">
    <source>
        <dbReference type="SAM" id="Phobius"/>
    </source>
</evidence>
<keyword evidence="1" id="KW-0812">Transmembrane</keyword>